<feature type="region of interest" description="Disordered" evidence="1">
    <location>
        <begin position="1"/>
        <end position="33"/>
    </location>
</feature>
<accession>A0AAP2Z3M7</accession>
<feature type="compositionally biased region" description="Acidic residues" evidence="1">
    <location>
        <begin position="16"/>
        <end position="26"/>
    </location>
</feature>
<evidence type="ECO:0000256" key="1">
    <source>
        <dbReference type="SAM" id="MobiDB-lite"/>
    </source>
</evidence>
<name>A0AAP2Z3M7_9EURY</name>
<organism evidence="2 3">
    <name type="scientific">Natronoglomus mannanivorans</name>
    <dbReference type="NCBI Taxonomy" id="2979990"/>
    <lineage>
        <taxon>Archaea</taxon>
        <taxon>Methanobacteriati</taxon>
        <taxon>Methanobacteriota</taxon>
        <taxon>Stenosarchaea group</taxon>
        <taxon>Halobacteria</taxon>
        <taxon>Halobacteriales</taxon>
        <taxon>Natrialbaceae</taxon>
        <taxon>Natronoglomus</taxon>
    </lineage>
</organism>
<reference evidence="2" key="1">
    <citation type="submission" date="2022-09" db="EMBL/GenBank/DDBJ databases">
        <title>Enrichment on poylsaccharides allowed isolation of novel metabolic and taxonomic groups of Haloarchaea.</title>
        <authorList>
            <person name="Sorokin D.Y."/>
            <person name="Elcheninov A.G."/>
            <person name="Khizhniak T.V."/>
            <person name="Kolganova T.V."/>
            <person name="Kublanov I.V."/>
        </authorList>
    </citation>
    <scope>NUCLEOTIDE SEQUENCE</scope>
    <source>
        <strain evidence="2">AArc-xg1-1</strain>
    </source>
</reference>
<gene>
    <name evidence="2" type="ORF">OB960_24225</name>
</gene>
<dbReference type="Proteomes" id="UP001321018">
    <property type="component" value="Unassembled WGS sequence"/>
</dbReference>
<dbReference type="EMBL" id="JAOPKA010000029">
    <property type="protein sequence ID" value="MCU4744481.1"/>
    <property type="molecule type" value="Genomic_DNA"/>
</dbReference>
<comment type="caution">
    <text evidence="2">The sequence shown here is derived from an EMBL/GenBank/DDBJ whole genome shotgun (WGS) entry which is preliminary data.</text>
</comment>
<evidence type="ECO:0000313" key="3">
    <source>
        <dbReference type="Proteomes" id="UP001321018"/>
    </source>
</evidence>
<dbReference type="AlphaFoldDB" id="A0AAP2Z3M7"/>
<protein>
    <submittedName>
        <fullName evidence="2">Uncharacterized protein</fullName>
    </submittedName>
</protein>
<proteinExistence type="predicted"/>
<evidence type="ECO:0000313" key="2">
    <source>
        <dbReference type="EMBL" id="MCU4744481.1"/>
    </source>
</evidence>
<dbReference type="RefSeq" id="WP_338006287.1">
    <property type="nucleotide sequence ID" value="NZ_JAOPKA010000029.1"/>
</dbReference>
<sequence length="252" mass="28328">MAGCLSDGTTSSTWQEYEDVELEPQEYPEKPASFSPESVAEFVADHEEVTRYNPILERYESADRKPINISISCESWTELHADEEYYISGFCSGSTTSVRKNSESKTVGELGINPFFYIVSDSQTIRIEEGDRTSRNAIYGDDDDASTATGFRIVNFHDTSQTLDIELVYRGDSDDEHAVEDTYSLPRRSWLFVQSVVARKGDYESIVTLGNETNSYMWQIDTLDPSYGSNIYITPAGEIEFVAPTGGPDFLR</sequence>